<gene>
    <name evidence="1" type="ORF">GA0061070_1002106</name>
</gene>
<evidence type="ECO:0000313" key="1">
    <source>
        <dbReference type="EMBL" id="SCB84551.1"/>
    </source>
</evidence>
<proteinExistence type="predicted"/>
<dbReference type="AlphaFoldDB" id="A0A1C3ZQH7"/>
<dbReference type="Proteomes" id="UP000198515">
    <property type="component" value="Unassembled WGS sequence"/>
</dbReference>
<dbReference type="RefSeq" id="WP_090133167.1">
    <property type="nucleotide sequence ID" value="NZ_FMBC01000002.1"/>
</dbReference>
<keyword evidence="2" id="KW-1185">Reference proteome</keyword>
<sequence>MDGERSEYVILSRYLLFDYYPLPLATKHLGCEEIELLVLAHAGMITLYQYPDPANLIEWEQVNIMEIGAAILENTKTGKKYRADLANFDTQRSDLVLPRVILMMD</sequence>
<dbReference type="OrthoDB" id="6643852at2"/>
<accession>A0A1C3ZQH7</accession>
<dbReference type="EMBL" id="FMBC01000002">
    <property type="protein sequence ID" value="SCB84551.1"/>
    <property type="molecule type" value="Genomic_DNA"/>
</dbReference>
<protein>
    <submittedName>
        <fullName evidence="1">Uncharacterized protein</fullName>
    </submittedName>
</protein>
<reference evidence="2" key="1">
    <citation type="submission" date="2016-08" db="EMBL/GenBank/DDBJ databases">
        <authorList>
            <person name="Varghese N."/>
            <person name="Submissions Spin"/>
        </authorList>
    </citation>
    <scope>NUCLEOTIDE SEQUENCE [LARGE SCALE GENOMIC DNA]</scope>
    <source>
        <strain evidence="2">REICA_142</strain>
    </source>
</reference>
<organism evidence="1 2">
    <name type="scientific">Kosakonia oryziphila</name>
    <dbReference type="NCBI Taxonomy" id="1005667"/>
    <lineage>
        <taxon>Bacteria</taxon>
        <taxon>Pseudomonadati</taxon>
        <taxon>Pseudomonadota</taxon>
        <taxon>Gammaproteobacteria</taxon>
        <taxon>Enterobacterales</taxon>
        <taxon>Enterobacteriaceae</taxon>
        <taxon>Kosakonia</taxon>
    </lineage>
</organism>
<name>A0A1C3ZQH7_9ENTR</name>
<evidence type="ECO:0000313" key="2">
    <source>
        <dbReference type="Proteomes" id="UP000198515"/>
    </source>
</evidence>